<dbReference type="GO" id="GO:0016746">
    <property type="term" value="F:acyltransferase activity"/>
    <property type="evidence" value="ECO:0007669"/>
    <property type="project" value="UniProtKB-KW"/>
</dbReference>
<dbReference type="Proteomes" id="UP000808914">
    <property type="component" value="Unassembled WGS sequence"/>
</dbReference>
<reference evidence="2 3" key="1">
    <citation type="submission" date="2021-01" db="EMBL/GenBank/DDBJ databases">
        <title>Genomic Encyclopedia of Type Strains, Phase IV (KMG-IV): sequencing the most valuable type-strain genomes for metagenomic binning, comparative biology and taxonomic classification.</title>
        <authorList>
            <person name="Goeker M."/>
        </authorList>
    </citation>
    <scope>NUCLEOTIDE SEQUENCE [LARGE SCALE GENOMIC DNA]</scope>
    <source>
        <strain evidence="2 3">DSM 28236</strain>
    </source>
</reference>
<dbReference type="Pfam" id="PF13302">
    <property type="entry name" value="Acetyltransf_3"/>
    <property type="match status" value="1"/>
</dbReference>
<dbReference type="RefSeq" id="WP_205003345.1">
    <property type="nucleotide sequence ID" value="NZ_JAFBER010000008.1"/>
</dbReference>
<dbReference type="EMBL" id="JAFBER010000008">
    <property type="protein sequence ID" value="MBM7645410.1"/>
    <property type="molecule type" value="Genomic_DNA"/>
</dbReference>
<evidence type="ECO:0000313" key="2">
    <source>
        <dbReference type="EMBL" id="MBM7645410.1"/>
    </source>
</evidence>
<dbReference type="InterPro" id="IPR051908">
    <property type="entry name" value="Ribosomal_N-acetyltransferase"/>
</dbReference>
<dbReference type="EC" id="2.3.1.-" evidence="2"/>
<dbReference type="PANTHER" id="PTHR43441:SF12">
    <property type="entry name" value="RIBOSOMAL N-ACETYLTRANSFERASE YDAF-RELATED"/>
    <property type="match status" value="1"/>
</dbReference>
<keyword evidence="3" id="KW-1185">Reference proteome</keyword>
<organism evidence="2 3">
    <name type="scientific">Scopulibacillus daqui</name>
    <dbReference type="NCBI Taxonomy" id="1469162"/>
    <lineage>
        <taxon>Bacteria</taxon>
        <taxon>Bacillati</taxon>
        <taxon>Bacillota</taxon>
        <taxon>Bacilli</taxon>
        <taxon>Bacillales</taxon>
        <taxon>Sporolactobacillaceae</taxon>
        <taxon>Scopulibacillus</taxon>
    </lineage>
</organism>
<name>A0ABS2PZE5_9BACL</name>
<dbReference type="PROSITE" id="PS51186">
    <property type="entry name" value="GNAT"/>
    <property type="match status" value="1"/>
</dbReference>
<dbReference type="SUPFAM" id="SSF55729">
    <property type="entry name" value="Acyl-CoA N-acyltransferases (Nat)"/>
    <property type="match status" value="1"/>
</dbReference>
<dbReference type="Gene3D" id="3.40.630.30">
    <property type="match status" value="1"/>
</dbReference>
<dbReference type="InterPro" id="IPR016181">
    <property type="entry name" value="Acyl_CoA_acyltransferase"/>
</dbReference>
<sequence length="185" mass="21750">MFTFKVDEQIELRLLEDNDAEPLFALVDKQRSYLREWLPWVDGVTSAANYSSTIKMWRKQFADNDGFQAGILYQQELCGMVGFHSYHWANRSTSIGYWLSKDFQGKGIMTRACQAIIRYAFSSLHMNRIEIRCAEENHKSRAIPERLGFKKEGTVRDGEFLYDHFVNTIIYSLLKEDWKKLQQKS</sequence>
<proteinExistence type="predicted"/>
<feature type="domain" description="N-acetyltransferase" evidence="1">
    <location>
        <begin position="10"/>
        <end position="176"/>
    </location>
</feature>
<evidence type="ECO:0000313" key="3">
    <source>
        <dbReference type="Proteomes" id="UP000808914"/>
    </source>
</evidence>
<dbReference type="PANTHER" id="PTHR43441">
    <property type="entry name" value="RIBOSOMAL-PROTEIN-SERINE ACETYLTRANSFERASE"/>
    <property type="match status" value="1"/>
</dbReference>
<keyword evidence="2" id="KW-0808">Transferase</keyword>
<gene>
    <name evidence="2" type="ORF">JOD45_001621</name>
</gene>
<accession>A0ABS2PZE5</accession>
<comment type="caution">
    <text evidence="2">The sequence shown here is derived from an EMBL/GenBank/DDBJ whole genome shotgun (WGS) entry which is preliminary data.</text>
</comment>
<protein>
    <submittedName>
        <fullName evidence="2">Ribosomal-protein-serine acetyltransferase</fullName>
        <ecNumber evidence="2">2.3.1.-</ecNumber>
    </submittedName>
</protein>
<dbReference type="InterPro" id="IPR000182">
    <property type="entry name" value="GNAT_dom"/>
</dbReference>
<evidence type="ECO:0000259" key="1">
    <source>
        <dbReference type="PROSITE" id="PS51186"/>
    </source>
</evidence>
<keyword evidence="2" id="KW-0012">Acyltransferase</keyword>